<protein>
    <submittedName>
        <fullName evidence="2">(raccoon dog) hypothetical protein</fullName>
    </submittedName>
</protein>
<feature type="region of interest" description="Disordered" evidence="1">
    <location>
        <begin position="42"/>
        <end position="165"/>
    </location>
</feature>
<feature type="compositionally biased region" description="Gly residues" evidence="1">
    <location>
        <begin position="106"/>
        <end position="117"/>
    </location>
</feature>
<name>A0A811Y148_NYCPR</name>
<evidence type="ECO:0000313" key="2">
    <source>
        <dbReference type="EMBL" id="CAD7670557.1"/>
    </source>
</evidence>
<keyword evidence="3" id="KW-1185">Reference proteome</keyword>
<sequence length="165" mass="16750">MGYIQSSGFSHVSPSSPQSLPLLCRRPLKLGRSELAERCAWEGGEFAERPRPESLPPRAAEPEERRRRVRAGSGRTCAAPPGLGVCRPSLPRPARRRPCGSRGSRGSRGGGGGGGPGARSSPGSRAAGSGRPSPCPAASRAPRGRRPAGAPAAAAAGSWGGGARG</sequence>
<organism evidence="2 3">
    <name type="scientific">Nyctereutes procyonoides</name>
    <name type="common">Raccoon dog</name>
    <name type="synonym">Canis procyonoides</name>
    <dbReference type="NCBI Taxonomy" id="34880"/>
    <lineage>
        <taxon>Eukaryota</taxon>
        <taxon>Metazoa</taxon>
        <taxon>Chordata</taxon>
        <taxon>Craniata</taxon>
        <taxon>Vertebrata</taxon>
        <taxon>Euteleostomi</taxon>
        <taxon>Mammalia</taxon>
        <taxon>Eutheria</taxon>
        <taxon>Laurasiatheria</taxon>
        <taxon>Carnivora</taxon>
        <taxon>Caniformia</taxon>
        <taxon>Canidae</taxon>
        <taxon>Nyctereutes</taxon>
    </lineage>
</organism>
<dbReference type="EMBL" id="CAJHUB010000659">
    <property type="protein sequence ID" value="CAD7670557.1"/>
    <property type="molecule type" value="Genomic_DNA"/>
</dbReference>
<dbReference type="Proteomes" id="UP000645828">
    <property type="component" value="Unassembled WGS sequence"/>
</dbReference>
<feature type="compositionally biased region" description="Low complexity" evidence="1">
    <location>
        <begin position="118"/>
        <end position="157"/>
    </location>
</feature>
<comment type="caution">
    <text evidence="2">The sequence shown here is derived from an EMBL/GenBank/DDBJ whole genome shotgun (WGS) entry which is preliminary data.</text>
</comment>
<dbReference type="AlphaFoldDB" id="A0A811Y148"/>
<feature type="compositionally biased region" description="Basic and acidic residues" evidence="1">
    <location>
        <begin position="42"/>
        <end position="52"/>
    </location>
</feature>
<evidence type="ECO:0000313" key="3">
    <source>
        <dbReference type="Proteomes" id="UP000645828"/>
    </source>
</evidence>
<evidence type="ECO:0000256" key="1">
    <source>
        <dbReference type="SAM" id="MobiDB-lite"/>
    </source>
</evidence>
<proteinExistence type="predicted"/>
<gene>
    <name evidence="2" type="ORF">NYPRO_LOCUS3352</name>
</gene>
<accession>A0A811Y148</accession>
<feature type="region of interest" description="Disordered" evidence="1">
    <location>
        <begin position="1"/>
        <end position="22"/>
    </location>
</feature>
<reference evidence="2" key="1">
    <citation type="submission" date="2020-12" db="EMBL/GenBank/DDBJ databases">
        <authorList>
            <consortium name="Molecular Ecology Group"/>
        </authorList>
    </citation>
    <scope>NUCLEOTIDE SEQUENCE</scope>
    <source>
        <strain evidence="2">TBG_1078</strain>
    </source>
</reference>